<dbReference type="OrthoDB" id="190958at2759"/>
<evidence type="ECO:0000256" key="4">
    <source>
        <dbReference type="ARBA" id="ARBA00022728"/>
    </source>
</evidence>
<dbReference type="GeneID" id="30198295"/>
<keyword evidence="9" id="KW-1185">Reference proteome</keyword>
<feature type="non-terminal residue" evidence="8">
    <location>
        <position position="1"/>
    </location>
</feature>
<protein>
    <recommendedName>
        <fullName evidence="7">Pre-mRNA-splicing factor 38</fullName>
    </recommendedName>
</protein>
<keyword evidence="4 7" id="KW-0747">Spliceosome</keyword>
<gene>
    <name evidence="8" type="ORF">WICANDRAFT_24702</name>
</gene>
<evidence type="ECO:0000256" key="6">
    <source>
        <dbReference type="ARBA" id="ARBA00023242"/>
    </source>
</evidence>
<reference evidence="8 9" key="1">
    <citation type="journal article" date="2016" name="Proc. Natl. Acad. Sci. U.S.A.">
        <title>Comparative genomics of biotechnologically important yeasts.</title>
        <authorList>
            <person name="Riley R."/>
            <person name="Haridas S."/>
            <person name="Wolfe K.H."/>
            <person name="Lopes M.R."/>
            <person name="Hittinger C.T."/>
            <person name="Goeker M."/>
            <person name="Salamov A.A."/>
            <person name="Wisecaver J.H."/>
            <person name="Long T.M."/>
            <person name="Calvey C.H."/>
            <person name="Aerts A.L."/>
            <person name="Barry K.W."/>
            <person name="Choi C."/>
            <person name="Clum A."/>
            <person name="Coughlan A.Y."/>
            <person name="Deshpande S."/>
            <person name="Douglass A.P."/>
            <person name="Hanson S.J."/>
            <person name="Klenk H.-P."/>
            <person name="LaButti K.M."/>
            <person name="Lapidus A."/>
            <person name="Lindquist E.A."/>
            <person name="Lipzen A.M."/>
            <person name="Meier-Kolthoff J.P."/>
            <person name="Ohm R.A."/>
            <person name="Otillar R.P."/>
            <person name="Pangilinan J.L."/>
            <person name="Peng Y."/>
            <person name="Rokas A."/>
            <person name="Rosa C.A."/>
            <person name="Scheuner C."/>
            <person name="Sibirny A.A."/>
            <person name="Slot J.C."/>
            <person name="Stielow J.B."/>
            <person name="Sun H."/>
            <person name="Kurtzman C.P."/>
            <person name="Blackwell M."/>
            <person name="Grigoriev I.V."/>
            <person name="Jeffries T.W."/>
        </authorList>
    </citation>
    <scope>NUCLEOTIDE SEQUENCE [LARGE SCALE GENOMIC DNA]</scope>
    <source>
        <strain evidence="9">ATCC 58044 / CBS 1984 / NCYC 433 / NRRL Y-366-8</strain>
    </source>
</reference>
<comment type="similarity">
    <text evidence="2 7">Belongs to the PRP38 family.</text>
</comment>
<dbReference type="PANTHER" id="PTHR23142">
    <property type="entry name" value="PRE-MRNA-SPLICING FACTOR 38A-RELATED"/>
    <property type="match status" value="1"/>
</dbReference>
<evidence type="ECO:0000256" key="3">
    <source>
        <dbReference type="ARBA" id="ARBA00022664"/>
    </source>
</evidence>
<feature type="non-terminal residue" evidence="8">
    <location>
        <position position="146"/>
    </location>
</feature>
<dbReference type="RefSeq" id="XP_019040062.1">
    <property type="nucleotide sequence ID" value="XM_019181049.1"/>
</dbReference>
<keyword evidence="5 7" id="KW-0508">mRNA splicing</keyword>
<dbReference type="EMBL" id="KV454209">
    <property type="protein sequence ID" value="ODQ60855.1"/>
    <property type="molecule type" value="Genomic_DNA"/>
</dbReference>
<dbReference type="Pfam" id="PF03371">
    <property type="entry name" value="PRP38"/>
    <property type="match status" value="1"/>
</dbReference>
<proteinExistence type="inferred from homology"/>
<keyword evidence="6 7" id="KW-0539">Nucleus</keyword>
<evidence type="ECO:0000256" key="7">
    <source>
        <dbReference type="RuleBase" id="RU367025"/>
    </source>
</evidence>
<dbReference type="AlphaFoldDB" id="A0A1E3P5Z4"/>
<organism evidence="8 9">
    <name type="scientific">Wickerhamomyces anomalus (strain ATCC 58044 / CBS 1984 / NCYC 433 / NRRL Y-366-8)</name>
    <name type="common">Yeast</name>
    <name type="synonym">Hansenula anomala</name>
    <dbReference type="NCBI Taxonomy" id="683960"/>
    <lineage>
        <taxon>Eukaryota</taxon>
        <taxon>Fungi</taxon>
        <taxon>Dikarya</taxon>
        <taxon>Ascomycota</taxon>
        <taxon>Saccharomycotina</taxon>
        <taxon>Saccharomycetes</taxon>
        <taxon>Phaffomycetales</taxon>
        <taxon>Wickerhamomycetaceae</taxon>
        <taxon>Wickerhamomyces</taxon>
    </lineage>
</organism>
<evidence type="ECO:0000313" key="9">
    <source>
        <dbReference type="Proteomes" id="UP000094112"/>
    </source>
</evidence>
<sequence length="146" mass="17247">NGVNSTLLIEKIIRERVFDSLYWKQYCFNVNAASLMDRAIEIGCVGNQETGGRPFPFMCLLVKLIQLMPDRSIVEFYVEQERFKYLKMLGLVYIRLVYKDRKRLQKELNDYRKVRVFENGGFKLSHVDEIVDRLINDDMFIGLNLP</sequence>
<dbReference type="GO" id="GO:0005681">
    <property type="term" value="C:spliceosomal complex"/>
    <property type="evidence" value="ECO:0007669"/>
    <property type="project" value="UniProtKB-KW"/>
</dbReference>
<comment type="subcellular location">
    <subcellularLocation>
        <location evidence="1 7">Nucleus</location>
    </subcellularLocation>
</comment>
<accession>A0A1E3P5Z4</accession>
<keyword evidence="3 7" id="KW-0507">mRNA processing</keyword>
<evidence type="ECO:0000256" key="5">
    <source>
        <dbReference type="ARBA" id="ARBA00023187"/>
    </source>
</evidence>
<evidence type="ECO:0000256" key="2">
    <source>
        <dbReference type="ARBA" id="ARBA00006164"/>
    </source>
</evidence>
<evidence type="ECO:0000313" key="8">
    <source>
        <dbReference type="EMBL" id="ODQ60855.1"/>
    </source>
</evidence>
<evidence type="ECO:0000256" key="1">
    <source>
        <dbReference type="ARBA" id="ARBA00004123"/>
    </source>
</evidence>
<comment type="function">
    <text evidence="7">Required for pre-mRNA splicing.</text>
</comment>
<dbReference type="InterPro" id="IPR005037">
    <property type="entry name" value="PRP38"/>
</dbReference>
<dbReference type="GO" id="GO:0046540">
    <property type="term" value="C:U4/U6 x U5 tri-snRNP complex"/>
    <property type="evidence" value="ECO:0007669"/>
    <property type="project" value="EnsemblFungi"/>
</dbReference>
<name>A0A1E3P5Z4_WICAA</name>
<dbReference type="Proteomes" id="UP000094112">
    <property type="component" value="Unassembled WGS sequence"/>
</dbReference>
<dbReference type="GO" id="GO:0000398">
    <property type="term" value="P:mRNA splicing, via spliceosome"/>
    <property type="evidence" value="ECO:0007669"/>
    <property type="project" value="UniProtKB-UniRule"/>
</dbReference>
<dbReference type="STRING" id="683960.A0A1E3P5Z4"/>